<dbReference type="GeneID" id="19209118"/>
<evidence type="ECO:0000313" key="6">
    <source>
        <dbReference type="EMBL" id="EIW80320.1"/>
    </source>
</evidence>
<sequence>MAIEIGYSCTVSSRLFEEESVGVGIFEVLSGRSKKMRTLRELQAPAAPNTIGNLPPQHILLPLPLSPRPGPSSEERVNEMKCKDLWKLVKSEDEEPYRDALRIRLDRASLCLVCAKPARWFLVPTKNIDLVLTYEFYVSPSSSGVCMHSTTGFENIRNPTPRAIVSSTVGARNLTMWSINRDRLRKPVERENSAFMRLFAPKVNTVKTLNARPGRRKKWSLALLMTLSILLSWLVRHVLRSNRDLNAAVIFTYVPNRLLNPGLQFDEAQNRMVALEETVGHLQTSFSIHHDRLSRLEHINAGLSETIERLVNELLRRHSLDPVGRPDFALGSFGGRIYPQLTSPTYSESGFGWLRPVFGSRLKVHPPAIALDARNDIGSCWRSASSNGQLGIILADNIHITHVTIEHLPRALRTSDGLAPKRIMVWGLVDGPENIHKMKQNSDVTPLSLLKHVQDRAAPLISGGFDFIPLVFAIYDAESDEATQTFSVRDEVRDLDLDFDAVVFEFLDNWGESTTCVYRVRVHGSKKQ</sequence>
<dbReference type="Pfam" id="PF07738">
    <property type="entry name" value="Sad1_UNC"/>
    <property type="match status" value="2"/>
</dbReference>
<dbReference type="KEGG" id="cput:CONPUDRAFT_73471"/>
<dbReference type="GO" id="GO:0043495">
    <property type="term" value="F:protein-membrane adaptor activity"/>
    <property type="evidence" value="ECO:0007669"/>
    <property type="project" value="TreeGrafter"/>
</dbReference>
<dbReference type="RefSeq" id="XP_007769095.1">
    <property type="nucleotide sequence ID" value="XM_007770905.1"/>
</dbReference>
<reference evidence="7" key="1">
    <citation type="journal article" date="2012" name="Science">
        <title>The Paleozoic origin of enzymatic lignin decomposition reconstructed from 31 fungal genomes.</title>
        <authorList>
            <person name="Floudas D."/>
            <person name="Binder M."/>
            <person name="Riley R."/>
            <person name="Barry K."/>
            <person name="Blanchette R.A."/>
            <person name="Henrissat B."/>
            <person name="Martinez A.T."/>
            <person name="Otillar R."/>
            <person name="Spatafora J.W."/>
            <person name="Yadav J.S."/>
            <person name="Aerts A."/>
            <person name="Benoit I."/>
            <person name="Boyd A."/>
            <person name="Carlson A."/>
            <person name="Copeland A."/>
            <person name="Coutinho P.M."/>
            <person name="de Vries R.P."/>
            <person name="Ferreira P."/>
            <person name="Findley K."/>
            <person name="Foster B."/>
            <person name="Gaskell J."/>
            <person name="Glotzer D."/>
            <person name="Gorecki P."/>
            <person name="Heitman J."/>
            <person name="Hesse C."/>
            <person name="Hori C."/>
            <person name="Igarashi K."/>
            <person name="Jurgens J.A."/>
            <person name="Kallen N."/>
            <person name="Kersten P."/>
            <person name="Kohler A."/>
            <person name="Kuees U."/>
            <person name="Kumar T.K.A."/>
            <person name="Kuo A."/>
            <person name="LaButti K."/>
            <person name="Larrondo L.F."/>
            <person name="Lindquist E."/>
            <person name="Ling A."/>
            <person name="Lombard V."/>
            <person name="Lucas S."/>
            <person name="Lundell T."/>
            <person name="Martin R."/>
            <person name="McLaughlin D.J."/>
            <person name="Morgenstern I."/>
            <person name="Morin E."/>
            <person name="Murat C."/>
            <person name="Nagy L.G."/>
            <person name="Nolan M."/>
            <person name="Ohm R.A."/>
            <person name="Patyshakuliyeva A."/>
            <person name="Rokas A."/>
            <person name="Ruiz-Duenas F.J."/>
            <person name="Sabat G."/>
            <person name="Salamov A."/>
            <person name="Samejima M."/>
            <person name="Schmutz J."/>
            <person name="Slot J.C."/>
            <person name="St John F."/>
            <person name="Stenlid J."/>
            <person name="Sun H."/>
            <person name="Sun S."/>
            <person name="Syed K."/>
            <person name="Tsang A."/>
            <person name="Wiebenga A."/>
            <person name="Young D."/>
            <person name="Pisabarro A."/>
            <person name="Eastwood D.C."/>
            <person name="Martin F."/>
            <person name="Cullen D."/>
            <person name="Grigoriev I.V."/>
            <person name="Hibbett D.S."/>
        </authorList>
    </citation>
    <scope>NUCLEOTIDE SEQUENCE [LARGE SCALE GENOMIC DNA]</scope>
    <source>
        <strain evidence="7">RWD-64-598 SS2</strain>
    </source>
</reference>
<gene>
    <name evidence="6" type="ORF">CONPUDRAFT_73471</name>
</gene>
<evidence type="ECO:0000256" key="4">
    <source>
        <dbReference type="ARBA" id="ARBA00023136"/>
    </source>
</evidence>
<feature type="domain" description="SUN" evidence="5">
    <location>
        <begin position="334"/>
        <end position="527"/>
    </location>
</feature>
<keyword evidence="2" id="KW-0812">Transmembrane</keyword>
<name>A0A5M3MMS6_CONPW</name>
<keyword evidence="4" id="KW-0472">Membrane</keyword>
<dbReference type="Proteomes" id="UP000053558">
    <property type="component" value="Unassembled WGS sequence"/>
</dbReference>
<evidence type="ECO:0000256" key="2">
    <source>
        <dbReference type="ARBA" id="ARBA00022692"/>
    </source>
</evidence>
<dbReference type="InterPro" id="IPR045119">
    <property type="entry name" value="SUN1-5"/>
</dbReference>
<keyword evidence="7" id="KW-1185">Reference proteome</keyword>
<keyword evidence="3" id="KW-1133">Transmembrane helix</keyword>
<dbReference type="OrthoDB" id="2659060at2759"/>
<evidence type="ECO:0000256" key="1">
    <source>
        <dbReference type="ARBA" id="ARBA00004370"/>
    </source>
</evidence>
<accession>A0A5M3MMS6</accession>
<dbReference type="InterPro" id="IPR012919">
    <property type="entry name" value="SUN_dom"/>
</dbReference>
<evidence type="ECO:0000313" key="7">
    <source>
        <dbReference type="Proteomes" id="UP000053558"/>
    </source>
</evidence>
<dbReference type="EMBL" id="JH711579">
    <property type="protein sequence ID" value="EIW80320.1"/>
    <property type="molecule type" value="Genomic_DNA"/>
</dbReference>
<dbReference type="AlphaFoldDB" id="A0A5M3MMS6"/>
<protein>
    <recommendedName>
        <fullName evidence="5">SUN domain-containing protein</fullName>
    </recommendedName>
</protein>
<dbReference type="PANTHER" id="PTHR12911">
    <property type="entry name" value="SAD1/UNC-84-LIKE PROTEIN-RELATED"/>
    <property type="match status" value="1"/>
</dbReference>
<dbReference type="PANTHER" id="PTHR12911:SF8">
    <property type="entry name" value="KLAROID PROTEIN-RELATED"/>
    <property type="match status" value="1"/>
</dbReference>
<dbReference type="Gene3D" id="2.60.120.260">
    <property type="entry name" value="Galactose-binding domain-like"/>
    <property type="match status" value="1"/>
</dbReference>
<dbReference type="PROSITE" id="PS51469">
    <property type="entry name" value="SUN"/>
    <property type="match status" value="1"/>
</dbReference>
<comment type="subcellular location">
    <subcellularLocation>
        <location evidence="1">Membrane</location>
    </subcellularLocation>
</comment>
<dbReference type="GO" id="GO:0034993">
    <property type="term" value="C:meiotic nuclear membrane microtubule tethering complex"/>
    <property type="evidence" value="ECO:0007669"/>
    <property type="project" value="TreeGrafter"/>
</dbReference>
<comment type="caution">
    <text evidence="6">The sequence shown here is derived from an EMBL/GenBank/DDBJ whole genome shotgun (WGS) entry which is preliminary data.</text>
</comment>
<evidence type="ECO:0000256" key="3">
    <source>
        <dbReference type="ARBA" id="ARBA00022989"/>
    </source>
</evidence>
<evidence type="ECO:0000259" key="5">
    <source>
        <dbReference type="PROSITE" id="PS51469"/>
    </source>
</evidence>
<proteinExistence type="predicted"/>
<organism evidence="6 7">
    <name type="scientific">Coniophora puteana (strain RWD-64-598)</name>
    <name type="common">Brown rot fungus</name>
    <dbReference type="NCBI Taxonomy" id="741705"/>
    <lineage>
        <taxon>Eukaryota</taxon>
        <taxon>Fungi</taxon>
        <taxon>Dikarya</taxon>
        <taxon>Basidiomycota</taxon>
        <taxon>Agaricomycotina</taxon>
        <taxon>Agaricomycetes</taxon>
        <taxon>Agaricomycetidae</taxon>
        <taxon>Boletales</taxon>
        <taxon>Coniophorineae</taxon>
        <taxon>Coniophoraceae</taxon>
        <taxon>Coniophora</taxon>
    </lineage>
</organism>